<reference evidence="2 3" key="1">
    <citation type="submission" date="2014-06" db="EMBL/GenBank/DDBJ databases">
        <title>Whole Genome Sequences of Three Symbiotic Endozoicomonas Bacteria.</title>
        <authorList>
            <person name="Neave M.J."/>
            <person name="Apprill A."/>
            <person name="Voolstra C.R."/>
        </authorList>
    </citation>
    <scope>NUCLEOTIDE SEQUENCE [LARGE SCALE GENOMIC DNA]</scope>
    <source>
        <strain evidence="2 3">DSM 22380</strain>
    </source>
</reference>
<accession>A0A081K8R4</accession>
<proteinExistence type="predicted"/>
<dbReference type="eggNOG" id="ENOG50310Z1">
    <property type="taxonomic scope" value="Bacteria"/>
</dbReference>
<dbReference type="Proteomes" id="UP000027997">
    <property type="component" value="Unassembled WGS sequence"/>
</dbReference>
<name>A0A081K8R4_9GAMM</name>
<dbReference type="InterPro" id="IPR022584">
    <property type="entry name" value="DUF2937"/>
</dbReference>
<sequence>MIVNLLDKLLFGGILLIVLQVPVLSDHYVQYLSGYYEATKHQVEGFRSNAVRHGYPDEYAMINDLLQNPNAVIKDDARQKKQTLMEFDKLNQTLSTLIHGNYFERAWFISSPTQWKTLEKVLVNFKPGIPLSINDLVYSVLIALLLSTLLTLPLRVAFISRARA</sequence>
<keyword evidence="3" id="KW-1185">Reference proteome</keyword>
<dbReference type="Pfam" id="PF11157">
    <property type="entry name" value="DUF2937"/>
    <property type="match status" value="1"/>
</dbReference>
<dbReference type="EMBL" id="JOJP01000001">
    <property type="protein sequence ID" value="KEI70540.1"/>
    <property type="molecule type" value="Genomic_DNA"/>
</dbReference>
<gene>
    <name evidence="2" type="ORF">GV64_07115</name>
</gene>
<keyword evidence="1" id="KW-0812">Transmembrane</keyword>
<protein>
    <recommendedName>
        <fullName evidence="4">DUF2937 domain-containing protein</fullName>
    </recommendedName>
</protein>
<evidence type="ECO:0000313" key="2">
    <source>
        <dbReference type="EMBL" id="KEI70540.1"/>
    </source>
</evidence>
<evidence type="ECO:0008006" key="4">
    <source>
        <dbReference type="Google" id="ProtNLM"/>
    </source>
</evidence>
<feature type="transmembrane region" description="Helical" evidence="1">
    <location>
        <begin position="136"/>
        <end position="158"/>
    </location>
</feature>
<dbReference type="RefSeq" id="WP_020580878.1">
    <property type="nucleotide sequence ID" value="NZ_JOJP01000001.1"/>
</dbReference>
<organism evidence="2 3">
    <name type="scientific">Endozoicomonas elysicola</name>
    <dbReference type="NCBI Taxonomy" id="305900"/>
    <lineage>
        <taxon>Bacteria</taxon>
        <taxon>Pseudomonadati</taxon>
        <taxon>Pseudomonadota</taxon>
        <taxon>Gammaproteobacteria</taxon>
        <taxon>Oceanospirillales</taxon>
        <taxon>Endozoicomonadaceae</taxon>
        <taxon>Endozoicomonas</taxon>
    </lineage>
</organism>
<comment type="caution">
    <text evidence="2">The sequence shown here is derived from an EMBL/GenBank/DDBJ whole genome shotgun (WGS) entry which is preliminary data.</text>
</comment>
<dbReference type="AlphaFoldDB" id="A0A081K8R4"/>
<keyword evidence="1" id="KW-0472">Membrane</keyword>
<evidence type="ECO:0000313" key="3">
    <source>
        <dbReference type="Proteomes" id="UP000027997"/>
    </source>
</evidence>
<keyword evidence="1" id="KW-1133">Transmembrane helix</keyword>
<evidence type="ECO:0000256" key="1">
    <source>
        <dbReference type="SAM" id="Phobius"/>
    </source>
</evidence>